<feature type="region of interest" description="Disordered" evidence="1">
    <location>
        <begin position="1"/>
        <end position="27"/>
    </location>
</feature>
<proteinExistence type="predicted"/>
<dbReference type="EMBL" id="CP045905">
    <property type="protein sequence ID" value="QQP36736.1"/>
    <property type="molecule type" value="Genomic_DNA"/>
</dbReference>
<dbReference type="AlphaFoldDB" id="A0A7T8GSJ2"/>
<evidence type="ECO:0000313" key="3">
    <source>
        <dbReference type="Proteomes" id="UP000595437"/>
    </source>
</evidence>
<reference evidence="3" key="1">
    <citation type="submission" date="2021-01" db="EMBL/GenBank/DDBJ databases">
        <title>Caligus Genome Assembly.</title>
        <authorList>
            <person name="Gallardo-Escarate C."/>
        </authorList>
    </citation>
    <scope>NUCLEOTIDE SEQUENCE [LARGE SCALE GENOMIC DNA]</scope>
</reference>
<feature type="compositionally biased region" description="Basic residues" evidence="1">
    <location>
        <begin position="1"/>
        <end position="11"/>
    </location>
</feature>
<organism evidence="2 3">
    <name type="scientific">Caligus rogercresseyi</name>
    <name type="common">Sea louse</name>
    <dbReference type="NCBI Taxonomy" id="217165"/>
    <lineage>
        <taxon>Eukaryota</taxon>
        <taxon>Metazoa</taxon>
        <taxon>Ecdysozoa</taxon>
        <taxon>Arthropoda</taxon>
        <taxon>Crustacea</taxon>
        <taxon>Multicrustacea</taxon>
        <taxon>Hexanauplia</taxon>
        <taxon>Copepoda</taxon>
        <taxon>Siphonostomatoida</taxon>
        <taxon>Caligidae</taxon>
        <taxon>Caligus</taxon>
    </lineage>
</organism>
<evidence type="ECO:0000256" key="1">
    <source>
        <dbReference type="SAM" id="MobiDB-lite"/>
    </source>
</evidence>
<evidence type="ECO:0000313" key="2">
    <source>
        <dbReference type="EMBL" id="QQP36736.1"/>
    </source>
</evidence>
<accession>A0A7T8GSJ2</accession>
<keyword evidence="3" id="KW-1185">Reference proteome</keyword>
<feature type="non-terminal residue" evidence="2">
    <location>
        <position position="1"/>
    </location>
</feature>
<protein>
    <submittedName>
        <fullName evidence="2">Uncharacterized protein</fullName>
    </submittedName>
</protein>
<dbReference type="Proteomes" id="UP000595437">
    <property type="component" value="Chromosome 16"/>
</dbReference>
<name>A0A7T8GSJ2_CALRO</name>
<gene>
    <name evidence="2" type="ORF">FKW44_021922</name>
</gene>
<sequence length="71" mass="7900">SSIVSKKRGRKIPAGLSTTQSDQKRDPRLLAALKKSRVVAIESKSFLLRQGQSQVLPLEGHWPPQMIECSM</sequence>